<dbReference type="InterPro" id="IPR004646">
    <property type="entry name" value="Fe-S_hydro-lyase_TtdA-typ_cat"/>
</dbReference>
<dbReference type="NCBIfam" id="TIGR00722">
    <property type="entry name" value="ttdA_fumA_fumB"/>
    <property type="match status" value="1"/>
</dbReference>
<name>A0A812VEM9_SYMPI</name>
<dbReference type="OrthoDB" id="411469at2759"/>
<dbReference type="Pfam" id="PF05683">
    <property type="entry name" value="Fumerase_C"/>
    <property type="match status" value="1"/>
</dbReference>
<keyword evidence="5" id="KW-0411">Iron-sulfur</keyword>
<keyword evidence="2" id="KW-0004">4Fe-4S</keyword>
<dbReference type="Gene3D" id="3.20.130.10">
    <property type="entry name" value="Fe-S hydro-lyase, tartrate dehydratase beta-type, catalytic domain"/>
    <property type="match status" value="1"/>
</dbReference>
<evidence type="ECO:0000256" key="5">
    <source>
        <dbReference type="ARBA" id="ARBA00023014"/>
    </source>
</evidence>
<dbReference type="InterPro" id="IPR036660">
    <property type="entry name" value="Fe-S_hydroAse_TtdB_cat_sf"/>
</dbReference>
<accession>A0A812VEM9</accession>
<dbReference type="GO" id="GO:0051539">
    <property type="term" value="F:4 iron, 4 sulfur cluster binding"/>
    <property type="evidence" value="ECO:0007669"/>
    <property type="project" value="UniProtKB-KW"/>
</dbReference>
<dbReference type="PANTHER" id="PTHR43351:SF2">
    <property type="entry name" value="L(+)-TARTRATE DEHYDRATASE SUBUNIT BETA-RELATED"/>
    <property type="match status" value="1"/>
</dbReference>
<keyword evidence="3" id="KW-0479">Metal-binding</keyword>
<dbReference type="EMBL" id="CAJNIZ010042748">
    <property type="protein sequence ID" value="CAE7635286.1"/>
    <property type="molecule type" value="Genomic_DNA"/>
</dbReference>
<reference evidence="9" key="1">
    <citation type="submission" date="2021-02" db="EMBL/GenBank/DDBJ databases">
        <authorList>
            <person name="Dougan E. K."/>
            <person name="Rhodes N."/>
            <person name="Thang M."/>
            <person name="Chan C."/>
        </authorList>
    </citation>
    <scope>NUCLEOTIDE SEQUENCE</scope>
</reference>
<keyword evidence="10" id="KW-1185">Reference proteome</keyword>
<comment type="similarity">
    <text evidence="1">Belongs to the class-I fumarase family.</text>
</comment>
<evidence type="ECO:0000256" key="6">
    <source>
        <dbReference type="ARBA" id="ARBA00023239"/>
    </source>
</evidence>
<evidence type="ECO:0000256" key="1">
    <source>
        <dbReference type="ARBA" id="ARBA00008876"/>
    </source>
</evidence>
<feature type="domain" description="Fe-S hydro-lyase tartrate dehydratase alpha-type catalytic" evidence="7">
    <location>
        <begin position="414"/>
        <end position="687"/>
    </location>
</feature>
<evidence type="ECO:0000313" key="10">
    <source>
        <dbReference type="Proteomes" id="UP000649617"/>
    </source>
</evidence>
<dbReference type="GO" id="GO:0046872">
    <property type="term" value="F:metal ion binding"/>
    <property type="evidence" value="ECO:0007669"/>
    <property type="project" value="UniProtKB-KW"/>
</dbReference>
<dbReference type="Pfam" id="PF05681">
    <property type="entry name" value="Fumerase"/>
    <property type="match status" value="1"/>
</dbReference>
<evidence type="ECO:0000256" key="2">
    <source>
        <dbReference type="ARBA" id="ARBA00022485"/>
    </source>
</evidence>
<protein>
    <submittedName>
        <fullName evidence="9">FumB protein</fullName>
    </submittedName>
</protein>
<dbReference type="SUPFAM" id="SSF117457">
    <property type="entry name" value="FumA C-terminal domain-like"/>
    <property type="match status" value="1"/>
</dbReference>
<organism evidence="9 10">
    <name type="scientific">Symbiodinium pilosum</name>
    <name type="common">Dinoflagellate</name>
    <dbReference type="NCBI Taxonomy" id="2952"/>
    <lineage>
        <taxon>Eukaryota</taxon>
        <taxon>Sar</taxon>
        <taxon>Alveolata</taxon>
        <taxon>Dinophyceae</taxon>
        <taxon>Suessiales</taxon>
        <taxon>Symbiodiniaceae</taxon>
        <taxon>Symbiodinium</taxon>
    </lineage>
</organism>
<sequence length="855" mass="90655">MTTFHDPRGEVATAAEPYTLSYNLTAEEGAGTTVGLLANGFPDSDNFLHAVGAALTKRLPGLQGDFTARSLGMPDAPRVQLPHPVAGTGEANLQRVAADEAAALEQLHDLGCTDGLPVVIPTAERVERMVLASAQASDMVLGVMGPALGVATVEKVAVAAVMAGCTAEHMPVVMAAVQAVLQPEFDLTEMQSTTHCTAPLIIVNGPARNECGGIASGFGALGPGHRANASIGRALRLTMINIGGARPGSSDMALLGHPGKFTYCLAEDEEHSPFTPLHVGRGFKPEDSVVTVIGAEAPHSVIYSGNADDPDDAENLLHQLAVGLANMATNNAVLTGGGAVVVLNPEHAQILSQANLTREHIVQRLWELTHFPKAQLKQYGGSFATRITGDDDYRAFNAPDDILLLMAGGSDVIQSVADALQFISYYHPLDFIRAMRGAWEKEESPAAKAALTQVLVNSKMCAMGKRPICQDTGIVNVFLTVGMDVQWQADMSVEDMINEGVRRGYTHPDNVLRGSVLTDPDGARSNTKDNTPAVIHTRIVAGDKVDIEIAAKGGGSEAKAKFAMLNPSDDVVDWVLSVVPTMGAGWCPPGLLGVGIGGTPEKAMLLAKESLMEPLDMHELQARGASNHYEEMRLELFEKVNGLGIGAQGLGGLTTVLDVKVKEYPTHAANKPVAVIPNCSATRHVHFELDGSGPAEFVPPDLSEWPDIEFELGDDVKRVNMDEITPELVQSLKSGDTLLLSGKMLTGRDAAHKKIADLLEKGEPLPVDFTNRFIYYVGPVDPVREEVVGPAGPTTATRMDKFTRMMLEETGLAGMIGKAERGPVAIEAIRDNKAVYMIAVGGAAYLVARAITKST</sequence>
<proteinExistence type="inferred from homology"/>
<evidence type="ECO:0000313" key="9">
    <source>
        <dbReference type="EMBL" id="CAE7635286.1"/>
    </source>
</evidence>
<dbReference type="GO" id="GO:0016836">
    <property type="term" value="F:hydro-lyase activity"/>
    <property type="evidence" value="ECO:0007669"/>
    <property type="project" value="InterPro"/>
</dbReference>
<dbReference type="PANTHER" id="PTHR43351">
    <property type="entry name" value="L(+)-TARTRATE DEHYDRATASE SUBUNIT BETA"/>
    <property type="match status" value="1"/>
</dbReference>
<evidence type="ECO:0000256" key="3">
    <source>
        <dbReference type="ARBA" id="ARBA00022723"/>
    </source>
</evidence>
<dbReference type="Proteomes" id="UP000649617">
    <property type="component" value="Unassembled WGS sequence"/>
</dbReference>
<gene>
    <name evidence="9" type="primary">fumB</name>
    <name evidence="9" type="ORF">SPIL2461_LOCUS16726</name>
</gene>
<dbReference type="InterPro" id="IPR004647">
    <property type="entry name" value="Fe-S_hydro-lyase_TtdB-typ_cat"/>
</dbReference>
<feature type="domain" description="Fe-S hydro-lyase tartrate dehydratase beta-type catalytic" evidence="8">
    <location>
        <begin position="691"/>
        <end position="854"/>
    </location>
</feature>
<dbReference type="AlphaFoldDB" id="A0A812VEM9"/>
<evidence type="ECO:0000259" key="7">
    <source>
        <dbReference type="Pfam" id="PF05681"/>
    </source>
</evidence>
<comment type="caution">
    <text evidence="9">The sequence shown here is derived from an EMBL/GenBank/DDBJ whole genome shotgun (WGS) entry which is preliminary data.</text>
</comment>
<keyword evidence="6" id="KW-0456">Lyase</keyword>
<keyword evidence="4" id="KW-0408">Iron</keyword>
<evidence type="ECO:0000256" key="4">
    <source>
        <dbReference type="ARBA" id="ARBA00023004"/>
    </source>
</evidence>
<evidence type="ECO:0000259" key="8">
    <source>
        <dbReference type="Pfam" id="PF05683"/>
    </source>
</evidence>